<keyword evidence="2" id="KW-1185">Reference proteome</keyword>
<evidence type="ECO:0000313" key="2">
    <source>
        <dbReference type="Proteomes" id="UP001055072"/>
    </source>
</evidence>
<protein>
    <submittedName>
        <fullName evidence="1">Thioredoxin-like protein</fullName>
    </submittedName>
</protein>
<sequence>VLVDFYADWCGPCKMLSPILEKVTNEANLVTGTGKKVDLVTVDIDQQVELAQEFRVRSVPMVVAFRDGAPVSQFVGSIPEPRVRDFIKQL</sequence>
<name>A0ACB8TWQ3_9APHY</name>
<reference evidence="1" key="1">
    <citation type="journal article" date="2021" name="Environ. Microbiol.">
        <title>Gene family expansions and transcriptome signatures uncover fungal adaptations to wood decay.</title>
        <authorList>
            <person name="Hage H."/>
            <person name="Miyauchi S."/>
            <person name="Viragh M."/>
            <person name="Drula E."/>
            <person name="Min B."/>
            <person name="Chaduli D."/>
            <person name="Navarro D."/>
            <person name="Favel A."/>
            <person name="Norest M."/>
            <person name="Lesage-Meessen L."/>
            <person name="Balint B."/>
            <person name="Merenyi Z."/>
            <person name="de Eugenio L."/>
            <person name="Morin E."/>
            <person name="Martinez A.T."/>
            <person name="Baldrian P."/>
            <person name="Stursova M."/>
            <person name="Martinez M.J."/>
            <person name="Novotny C."/>
            <person name="Magnuson J.K."/>
            <person name="Spatafora J.W."/>
            <person name="Maurice S."/>
            <person name="Pangilinan J."/>
            <person name="Andreopoulos W."/>
            <person name="LaButti K."/>
            <person name="Hundley H."/>
            <person name="Na H."/>
            <person name="Kuo A."/>
            <person name="Barry K."/>
            <person name="Lipzen A."/>
            <person name="Henrissat B."/>
            <person name="Riley R."/>
            <person name="Ahrendt S."/>
            <person name="Nagy L.G."/>
            <person name="Grigoriev I.V."/>
            <person name="Martin F."/>
            <person name="Rosso M.N."/>
        </authorList>
    </citation>
    <scope>NUCLEOTIDE SEQUENCE</scope>
    <source>
        <strain evidence="1">CBS 384.51</strain>
    </source>
</reference>
<feature type="non-terminal residue" evidence="1">
    <location>
        <position position="1"/>
    </location>
</feature>
<dbReference type="EMBL" id="MU274924">
    <property type="protein sequence ID" value="KAI0086389.1"/>
    <property type="molecule type" value="Genomic_DNA"/>
</dbReference>
<gene>
    <name evidence="1" type="ORF">BDY19DRAFT_894947</name>
</gene>
<proteinExistence type="predicted"/>
<comment type="caution">
    <text evidence="1">The sequence shown here is derived from an EMBL/GenBank/DDBJ whole genome shotgun (WGS) entry which is preliminary data.</text>
</comment>
<dbReference type="Proteomes" id="UP001055072">
    <property type="component" value="Unassembled WGS sequence"/>
</dbReference>
<organism evidence="1 2">
    <name type="scientific">Irpex rosettiformis</name>
    <dbReference type="NCBI Taxonomy" id="378272"/>
    <lineage>
        <taxon>Eukaryota</taxon>
        <taxon>Fungi</taxon>
        <taxon>Dikarya</taxon>
        <taxon>Basidiomycota</taxon>
        <taxon>Agaricomycotina</taxon>
        <taxon>Agaricomycetes</taxon>
        <taxon>Polyporales</taxon>
        <taxon>Irpicaceae</taxon>
        <taxon>Irpex</taxon>
    </lineage>
</organism>
<accession>A0ACB8TWQ3</accession>
<evidence type="ECO:0000313" key="1">
    <source>
        <dbReference type="EMBL" id="KAI0086389.1"/>
    </source>
</evidence>